<comment type="caution">
    <text evidence="1">The sequence shown here is derived from an EMBL/GenBank/DDBJ whole genome shotgun (WGS) entry which is preliminary data.</text>
</comment>
<gene>
    <name evidence="1" type="ORF">DCO56_01295</name>
</gene>
<sequence length="791" mass="92887">MEEQNIYDLFYSGQLDLFIIEGENQLRQNNRDVPLWTHLAVAYHDQVFYEGHEAVFDIIQEKMIPYLQKALSVEPENETTLYHLLNYVLSNEASLALINRPRKHINENNKDQFIRYAKQLIAIPKMTSYGYGFLANIYEGLQDDAALLTVLDEGINYFNEAFKDDRESADHNFSLFWMKKIYLLDRTKQISGAALTALIRTHFDRFVSSHEMQYVDLAEIAYENKDIDLALKVLLKLIKGENSAAHIHRELVKWHNRFEDLIADGYENPEVFYYQLIIERNYSEDIGIPFDYYYLHALKLIDQYPDLYAGYHFAGAYLYDDGQHEAALPYLQQSGERQWNATSWRRLVECTYLTTGDIYTHIPVFEDLPRELYNEAINLSDFVDALDTLSAEDTLALRQLYLAIYRQAYDAFAAYFEAGKYESDYFGGSHNRAMNCNNLAIALKNVDLLEDSYQIATEGLNYSDFEELHQTRTDALSKLKDYERLKDALVLYFDTYQVTLSDLNEMRDEVMEEQSTEEDSDLVFPSCYQMFVHQLEVNYHLGLSPDIQAEAQYLLEHIYQFYINHPTLNDYHYRDFEAAKNGVEGIIYDILEPNDRDYRIHYYEGMAQQYPHEAQPQYILMQLYNEISDYSDIIAAAQKYLKNKKEFIIDDFDKAKTLYLIIKGHYFLSEFRSGEEVFQRHDSWVATVMDPEDYVLWLKFGILLYAEQNKLTEVSRCVMIFNGIYTQHEWGYDDDCESVKLAEALVNYKTGNLKKAHSLLNEVLAYSDHSPLADEYKKTWRKPGFLSNFKF</sequence>
<dbReference type="OrthoDB" id="1391234at2"/>
<dbReference type="EMBL" id="QCXX01000001">
    <property type="protein sequence ID" value="PUV25648.1"/>
    <property type="molecule type" value="Genomic_DNA"/>
</dbReference>
<evidence type="ECO:0000313" key="2">
    <source>
        <dbReference type="Proteomes" id="UP000250831"/>
    </source>
</evidence>
<organism evidence="1 2">
    <name type="scientific">Sphingobacterium athyrii</name>
    <dbReference type="NCBI Taxonomy" id="2152717"/>
    <lineage>
        <taxon>Bacteria</taxon>
        <taxon>Pseudomonadati</taxon>
        <taxon>Bacteroidota</taxon>
        <taxon>Sphingobacteriia</taxon>
        <taxon>Sphingobacteriales</taxon>
        <taxon>Sphingobacteriaceae</taxon>
        <taxon>Sphingobacterium</taxon>
    </lineage>
</organism>
<dbReference type="Gene3D" id="1.25.40.10">
    <property type="entry name" value="Tetratricopeptide repeat domain"/>
    <property type="match status" value="1"/>
</dbReference>
<evidence type="ECO:0008006" key="3">
    <source>
        <dbReference type="Google" id="ProtNLM"/>
    </source>
</evidence>
<dbReference type="AlphaFoldDB" id="A0A363NY59"/>
<proteinExistence type="predicted"/>
<dbReference type="Proteomes" id="UP000250831">
    <property type="component" value="Unassembled WGS sequence"/>
</dbReference>
<reference evidence="1 2" key="1">
    <citation type="submission" date="2018-04" db="EMBL/GenBank/DDBJ databases">
        <title>Sphingobacterium sp. M46 Genome.</title>
        <authorList>
            <person name="Cheng J."/>
            <person name="Li Y."/>
        </authorList>
    </citation>
    <scope>NUCLEOTIDE SEQUENCE [LARGE SCALE GENOMIC DNA]</scope>
    <source>
        <strain evidence="1 2">M46</strain>
    </source>
</reference>
<name>A0A363NY59_9SPHI</name>
<accession>A0A363NY59</accession>
<dbReference type="InterPro" id="IPR011990">
    <property type="entry name" value="TPR-like_helical_dom_sf"/>
</dbReference>
<evidence type="ECO:0000313" key="1">
    <source>
        <dbReference type="EMBL" id="PUV25648.1"/>
    </source>
</evidence>
<dbReference type="RefSeq" id="WP_108631966.1">
    <property type="nucleotide sequence ID" value="NZ_QCXX01000001.1"/>
</dbReference>
<keyword evidence="2" id="KW-1185">Reference proteome</keyword>
<protein>
    <recommendedName>
        <fullName evidence="3">Tetratricopeptide repeat protein</fullName>
    </recommendedName>
</protein>